<reference evidence="2" key="2">
    <citation type="submission" date="2020-11" db="EMBL/GenBank/DDBJ databases">
        <authorList>
            <person name="McCartney M.A."/>
            <person name="Auch B."/>
            <person name="Kono T."/>
            <person name="Mallez S."/>
            <person name="Becker A."/>
            <person name="Gohl D.M."/>
            <person name="Silverstein K.A.T."/>
            <person name="Koren S."/>
            <person name="Bechman K.B."/>
            <person name="Herman A."/>
            <person name="Abrahante J.E."/>
            <person name="Garbe J."/>
        </authorList>
    </citation>
    <scope>NUCLEOTIDE SEQUENCE</scope>
    <source>
        <strain evidence="2">Duluth1</strain>
        <tissue evidence="2">Whole animal</tissue>
    </source>
</reference>
<dbReference type="AlphaFoldDB" id="A0A9D4IWU2"/>
<organism evidence="2 3">
    <name type="scientific">Dreissena polymorpha</name>
    <name type="common">Zebra mussel</name>
    <name type="synonym">Mytilus polymorpha</name>
    <dbReference type="NCBI Taxonomy" id="45954"/>
    <lineage>
        <taxon>Eukaryota</taxon>
        <taxon>Metazoa</taxon>
        <taxon>Spiralia</taxon>
        <taxon>Lophotrochozoa</taxon>
        <taxon>Mollusca</taxon>
        <taxon>Bivalvia</taxon>
        <taxon>Autobranchia</taxon>
        <taxon>Heteroconchia</taxon>
        <taxon>Euheterodonta</taxon>
        <taxon>Imparidentia</taxon>
        <taxon>Neoheterodontei</taxon>
        <taxon>Myida</taxon>
        <taxon>Dreissenoidea</taxon>
        <taxon>Dreissenidae</taxon>
        <taxon>Dreissena</taxon>
    </lineage>
</organism>
<comment type="caution">
    <text evidence="2">The sequence shown here is derived from an EMBL/GenBank/DDBJ whole genome shotgun (WGS) entry which is preliminary data.</text>
</comment>
<evidence type="ECO:0000313" key="3">
    <source>
        <dbReference type="Proteomes" id="UP000828390"/>
    </source>
</evidence>
<dbReference type="EMBL" id="JAIWYP010000008">
    <property type="protein sequence ID" value="KAH3789800.1"/>
    <property type="molecule type" value="Genomic_DNA"/>
</dbReference>
<proteinExistence type="predicted"/>
<evidence type="ECO:0000313" key="2">
    <source>
        <dbReference type="EMBL" id="KAH3789800.1"/>
    </source>
</evidence>
<feature type="chain" id="PRO_5038650835" evidence="1">
    <location>
        <begin position="25"/>
        <end position="79"/>
    </location>
</feature>
<accession>A0A9D4IWU2</accession>
<gene>
    <name evidence="2" type="ORF">DPMN_167988</name>
</gene>
<keyword evidence="1" id="KW-0732">Signal</keyword>
<sequence>MLSGYADLPFFNCLMALLISSLMGVQHLIGRSLEAGEISSGFAGAGLLSSSWTCPIHLFFFPLSSVIIPPFLSLTGLSG</sequence>
<reference evidence="2" key="1">
    <citation type="journal article" date="2019" name="bioRxiv">
        <title>The Genome of the Zebra Mussel, Dreissena polymorpha: A Resource for Invasive Species Research.</title>
        <authorList>
            <person name="McCartney M.A."/>
            <person name="Auch B."/>
            <person name="Kono T."/>
            <person name="Mallez S."/>
            <person name="Zhang Y."/>
            <person name="Obille A."/>
            <person name="Becker A."/>
            <person name="Abrahante J.E."/>
            <person name="Garbe J."/>
            <person name="Badalamenti J.P."/>
            <person name="Herman A."/>
            <person name="Mangelson H."/>
            <person name="Liachko I."/>
            <person name="Sullivan S."/>
            <person name="Sone E.D."/>
            <person name="Koren S."/>
            <person name="Silverstein K.A.T."/>
            <person name="Beckman K.B."/>
            <person name="Gohl D.M."/>
        </authorList>
    </citation>
    <scope>NUCLEOTIDE SEQUENCE</scope>
    <source>
        <strain evidence="2">Duluth1</strain>
        <tissue evidence="2">Whole animal</tissue>
    </source>
</reference>
<feature type="signal peptide" evidence="1">
    <location>
        <begin position="1"/>
        <end position="24"/>
    </location>
</feature>
<keyword evidence="3" id="KW-1185">Reference proteome</keyword>
<evidence type="ECO:0000256" key="1">
    <source>
        <dbReference type="SAM" id="SignalP"/>
    </source>
</evidence>
<dbReference type="Proteomes" id="UP000828390">
    <property type="component" value="Unassembled WGS sequence"/>
</dbReference>
<protein>
    <submittedName>
        <fullName evidence="2">Uncharacterized protein</fullName>
    </submittedName>
</protein>
<name>A0A9D4IWU2_DREPO</name>